<evidence type="ECO:0000256" key="2">
    <source>
        <dbReference type="ARBA" id="ARBA00022614"/>
    </source>
</evidence>
<organism evidence="7 8">
    <name type="scientific">Aspergillus violaceofuscus (strain CBS 115571)</name>
    <dbReference type="NCBI Taxonomy" id="1450538"/>
    <lineage>
        <taxon>Eukaryota</taxon>
        <taxon>Fungi</taxon>
        <taxon>Dikarya</taxon>
        <taxon>Ascomycota</taxon>
        <taxon>Pezizomycotina</taxon>
        <taxon>Eurotiomycetes</taxon>
        <taxon>Eurotiomycetidae</taxon>
        <taxon>Eurotiales</taxon>
        <taxon>Aspergillaceae</taxon>
        <taxon>Aspergillus</taxon>
    </lineage>
</organism>
<dbReference type="GO" id="GO:0030620">
    <property type="term" value="F:U2 snRNA binding"/>
    <property type="evidence" value="ECO:0007669"/>
    <property type="project" value="InterPro"/>
</dbReference>
<dbReference type="PANTHER" id="PTHR10552:SF6">
    <property type="entry name" value="U2 SMALL NUCLEAR RIBONUCLEOPROTEIN A"/>
    <property type="match status" value="1"/>
</dbReference>
<dbReference type="Gene3D" id="3.80.10.10">
    <property type="entry name" value="Ribonuclease Inhibitor"/>
    <property type="match status" value="1"/>
</dbReference>
<name>A0A2V5H874_ASPV1</name>
<dbReference type="Proteomes" id="UP000249829">
    <property type="component" value="Unassembled WGS sequence"/>
</dbReference>
<keyword evidence="8" id="KW-1185">Reference proteome</keyword>
<comment type="similarity">
    <text evidence="5">Belongs to the U2 small nuclear ribonucleoprotein A family.</text>
</comment>
<keyword evidence="2" id="KW-0433">Leucine-rich repeat</keyword>
<evidence type="ECO:0000256" key="1">
    <source>
        <dbReference type="ARBA" id="ARBA00004123"/>
    </source>
</evidence>
<dbReference type="InterPro" id="IPR044640">
    <property type="entry name" value="RU2A"/>
</dbReference>
<dbReference type="OMA" id="PNYREYM"/>
<sequence length="267" mass="30045">MRLTVELIQNSLSYINPLKDRELDLRGAGLISNWWRDWWYVGHKIPAIENLGIAKDQDAIDLTDNDITTLGNFPFFPRLHTLLLARNRIKQIQPTLAASVPNLTAVNLTANAVAELADLDPLRGLTGLTHLVVLENPVTRKEHYRHYLVWRIPSLRFLDYQKVKDAEREKATELFGTADEPSALASKIMGVKSRTFDVPASAQQAGAAGGDRAVRVKLTDRERKRVEKLIREAKSLQEITRLERELNEGRIPGGAVDYADSGDEMET</sequence>
<keyword evidence="3" id="KW-0677">Repeat</keyword>
<gene>
    <name evidence="7" type="ORF">BO99DRAFT_472915</name>
</gene>
<dbReference type="InterPro" id="IPR032675">
    <property type="entry name" value="LRR_dom_sf"/>
</dbReference>
<evidence type="ECO:0000256" key="4">
    <source>
        <dbReference type="ARBA" id="ARBA00023242"/>
    </source>
</evidence>
<evidence type="ECO:0000256" key="3">
    <source>
        <dbReference type="ARBA" id="ARBA00022737"/>
    </source>
</evidence>
<dbReference type="GO" id="GO:0000398">
    <property type="term" value="P:mRNA splicing, via spliceosome"/>
    <property type="evidence" value="ECO:0007669"/>
    <property type="project" value="InterPro"/>
</dbReference>
<dbReference type="GO" id="GO:0005686">
    <property type="term" value="C:U2 snRNP"/>
    <property type="evidence" value="ECO:0007669"/>
    <property type="project" value="TreeGrafter"/>
</dbReference>
<dbReference type="Pfam" id="PF14580">
    <property type="entry name" value="LRR_9"/>
    <property type="match status" value="1"/>
</dbReference>
<dbReference type="SUPFAM" id="SSF52058">
    <property type="entry name" value="L domain-like"/>
    <property type="match status" value="1"/>
</dbReference>
<protein>
    <recommendedName>
        <fullName evidence="6">U2 small nuclear ribonucleoprotein A'</fullName>
    </recommendedName>
</protein>
<evidence type="ECO:0000256" key="6">
    <source>
        <dbReference type="ARBA" id="ARBA00024238"/>
    </source>
</evidence>
<dbReference type="AlphaFoldDB" id="A0A2V5H874"/>
<keyword evidence="4" id="KW-0539">Nucleus</keyword>
<proteinExistence type="inferred from homology"/>
<evidence type="ECO:0000313" key="7">
    <source>
        <dbReference type="EMBL" id="PYI20525.1"/>
    </source>
</evidence>
<dbReference type="EMBL" id="KZ825125">
    <property type="protein sequence ID" value="PYI20525.1"/>
    <property type="molecule type" value="Genomic_DNA"/>
</dbReference>
<evidence type="ECO:0000256" key="5">
    <source>
        <dbReference type="ARBA" id="ARBA00024196"/>
    </source>
</evidence>
<comment type="subcellular location">
    <subcellularLocation>
        <location evidence="1">Nucleus</location>
    </subcellularLocation>
</comment>
<accession>A0A2V5H874</accession>
<evidence type="ECO:0000313" key="8">
    <source>
        <dbReference type="Proteomes" id="UP000249829"/>
    </source>
</evidence>
<dbReference type="STRING" id="1450538.A0A2V5H874"/>
<reference evidence="7 8" key="1">
    <citation type="submission" date="2018-02" db="EMBL/GenBank/DDBJ databases">
        <title>The genomes of Aspergillus section Nigri reveals drivers in fungal speciation.</title>
        <authorList>
            <consortium name="DOE Joint Genome Institute"/>
            <person name="Vesth T.C."/>
            <person name="Nybo J."/>
            <person name="Theobald S."/>
            <person name="Brandl J."/>
            <person name="Frisvad J.C."/>
            <person name="Nielsen K.F."/>
            <person name="Lyhne E.K."/>
            <person name="Kogle M.E."/>
            <person name="Kuo A."/>
            <person name="Riley R."/>
            <person name="Clum A."/>
            <person name="Nolan M."/>
            <person name="Lipzen A."/>
            <person name="Salamov A."/>
            <person name="Henrissat B."/>
            <person name="Wiebenga A."/>
            <person name="De vries R.P."/>
            <person name="Grigoriev I.V."/>
            <person name="Mortensen U.H."/>
            <person name="Andersen M.R."/>
            <person name="Baker S.E."/>
        </authorList>
    </citation>
    <scope>NUCLEOTIDE SEQUENCE [LARGE SCALE GENOMIC DNA]</scope>
    <source>
        <strain evidence="7 8">CBS 115571</strain>
    </source>
</reference>
<dbReference type="PANTHER" id="PTHR10552">
    <property type="entry name" value="U2 SMALL NUCLEAR RIBONUCLEOPROTEIN A"/>
    <property type="match status" value="1"/>
</dbReference>
<dbReference type="FunFam" id="3.80.10.10:FF:000026">
    <property type="entry name" value="U2 small nuclear ribonucleoprotein A"/>
    <property type="match status" value="1"/>
</dbReference>